<gene>
    <name evidence="2" type="ORF">RFM27_26530</name>
</gene>
<evidence type="ECO:0000313" key="3">
    <source>
        <dbReference type="Proteomes" id="UP001271780"/>
    </source>
</evidence>
<dbReference type="RefSeq" id="WP_320318394.1">
    <property type="nucleotide sequence ID" value="NZ_JAVIIX010000020.1"/>
</dbReference>
<sequence length="121" mass="13613">MVPLAASLLLGSLVLTAWQAHADDHEGAIDAIVTDGRKALLHEVESFCADQWPSDFVMRKHCRKEALKAYGHAQSFDIMKDNEHAVIWSTCSANWTDKLGRTDWFMMSHCLDEQISAQENP</sequence>
<evidence type="ECO:0000256" key="1">
    <source>
        <dbReference type="SAM" id="SignalP"/>
    </source>
</evidence>
<feature type="signal peptide" evidence="1">
    <location>
        <begin position="1"/>
        <end position="22"/>
    </location>
</feature>
<name>A0ABU4XLN6_9HYPH</name>
<evidence type="ECO:0000313" key="2">
    <source>
        <dbReference type="EMBL" id="MDX8475646.1"/>
    </source>
</evidence>
<protein>
    <submittedName>
        <fullName evidence="2">Uncharacterized protein</fullName>
    </submittedName>
</protein>
<accession>A0ABU4XLN6</accession>
<reference evidence="2 3" key="1">
    <citation type="submission" date="2023-08" db="EMBL/GenBank/DDBJ databases">
        <title>Implementing the SeqCode for naming new Mesorhizobium species isolated from Vachellia karroo root nodules.</title>
        <authorList>
            <person name="Van Lill M."/>
        </authorList>
    </citation>
    <scope>NUCLEOTIDE SEQUENCE [LARGE SCALE GENOMIC DNA]</scope>
    <source>
        <strain evidence="2 3">VK23A</strain>
    </source>
</reference>
<comment type="caution">
    <text evidence="2">The sequence shown here is derived from an EMBL/GenBank/DDBJ whole genome shotgun (WGS) entry which is preliminary data.</text>
</comment>
<proteinExistence type="predicted"/>
<dbReference type="EMBL" id="JAVIIZ010000021">
    <property type="protein sequence ID" value="MDX8475646.1"/>
    <property type="molecule type" value="Genomic_DNA"/>
</dbReference>
<organism evidence="2 3">
    <name type="scientific">Mesorhizobium dulcispinae</name>
    <dbReference type="NCBI Taxonomy" id="3072316"/>
    <lineage>
        <taxon>Bacteria</taxon>
        <taxon>Pseudomonadati</taxon>
        <taxon>Pseudomonadota</taxon>
        <taxon>Alphaproteobacteria</taxon>
        <taxon>Hyphomicrobiales</taxon>
        <taxon>Phyllobacteriaceae</taxon>
        <taxon>Mesorhizobium</taxon>
    </lineage>
</organism>
<keyword evidence="3" id="KW-1185">Reference proteome</keyword>
<feature type="chain" id="PRO_5045253969" evidence="1">
    <location>
        <begin position="23"/>
        <end position="121"/>
    </location>
</feature>
<dbReference type="Proteomes" id="UP001271780">
    <property type="component" value="Unassembled WGS sequence"/>
</dbReference>
<keyword evidence="1" id="KW-0732">Signal</keyword>